<evidence type="ECO:0000313" key="9">
    <source>
        <dbReference type="EMBL" id="HGG93346.1"/>
    </source>
</evidence>
<dbReference type="EMBL" id="DSRP01000724">
    <property type="protein sequence ID" value="HGG93346.1"/>
    <property type="molecule type" value="Genomic_DNA"/>
</dbReference>
<feature type="transmembrane region" description="Helical" evidence="7">
    <location>
        <begin position="41"/>
        <end position="63"/>
    </location>
</feature>
<reference evidence="9" key="1">
    <citation type="journal article" date="2020" name="mSystems">
        <title>Genome- and Community-Level Interaction Insights into Carbon Utilization and Element Cycling Functions of Hydrothermarchaeota in Hydrothermal Sediment.</title>
        <authorList>
            <person name="Zhou Z."/>
            <person name="Liu Y."/>
            <person name="Xu W."/>
            <person name="Pan J."/>
            <person name="Luo Z.H."/>
            <person name="Li M."/>
        </authorList>
    </citation>
    <scope>NUCLEOTIDE SEQUENCE [LARGE SCALE GENOMIC DNA]</scope>
    <source>
        <strain evidence="9">SpSt-413</strain>
    </source>
</reference>
<organism evidence="9">
    <name type="scientific">Fundidesulfovibrio putealis</name>
    <dbReference type="NCBI Taxonomy" id="270496"/>
    <lineage>
        <taxon>Bacteria</taxon>
        <taxon>Pseudomonadati</taxon>
        <taxon>Thermodesulfobacteriota</taxon>
        <taxon>Desulfovibrionia</taxon>
        <taxon>Desulfovibrionales</taxon>
        <taxon>Desulfovibrionaceae</taxon>
        <taxon>Fundidesulfovibrio</taxon>
    </lineage>
</organism>
<dbReference type="InterPro" id="IPR050250">
    <property type="entry name" value="Macrolide_Exporter_MacB"/>
</dbReference>
<keyword evidence="5 7" id="KW-0472">Membrane</keyword>
<protein>
    <submittedName>
        <fullName evidence="9">FtsX-like permease family protein</fullName>
    </submittedName>
</protein>
<dbReference type="PANTHER" id="PTHR30572">
    <property type="entry name" value="MEMBRANE COMPONENT OF TRANSPORTER-RELATED"/>
    <property type="match status" value="1"/>
</dbReference>
<evidence type="ECO:0000256" key="5">
    <source>
        <dbReference type="ARBA" id="ARBA00023136"/>
    </source>
</evidence>
<dbReference type="AlphaFoldDB" id="A0A7C4AI69"/>
<dbReference type="PANTHER" id="PTHR30572:SF4">
    <property type="entry name" value="ABC TRANSPORTER PERMEASE YTRF"/>
    <property type="match status" value="1"/>
</dbReference>
<sequence>MQDTNHTARPFSSEGKGVARQVVLPMGKSLEISVRSLRVRFLRSLVTVMSLVLAVAFLAFTLLGHDVAMGLLASGSPTLQSELLKAGFDLAPGRFPGSFEVASSAKDRWIVILSLLVCAVGIVNAQLMAVTERFREIGTMKCLGALDSFVLRLFLLEAGMQGLVGSLAGALLGGVAGVLMGMARFGLPALTYLGFGDVAASMGWSILTGFVLSLVGVSYPALVASRMPPVAAMRAEE</sequence>
<comment type="similarity">
    <text evidence="6">Belongs to the ABC-4 integral membrane protein family.</text>
</comment>
<evidence type="ECO:0000256" key="1">
    <source>
        <dbReference type="ARBA" id="ARBA00004651"/>
    </source>
</evidence>
<dbReference type="GO" id="GO:0022857">
    <property type="term" value="F:transmembrane transporter activity"/>
    <property type="evidence" value="ECO:0007669"/>
    <property type="project" value="TreeGrafter"/>
</dbReference>
<name>A0A7C4AI69_9BACT</name>
<keyword evidence="2" id="KW-1003">Cell membrane</keyword>
<keyword evidence="4 7" id="KW-1133">Transmembrane helix</keyword>
<accession>A0A7C4AI69</accession>
<evidence type="ECO:0000256" key="6">
    <source>
        <dbReference type="ARBA" id="ARBA00038076"/>
    </source>
</evidence>
<comment type="subcellular location">
    <subcellularLocation>
        <location evidence="1">Cell membrane</location>
        <topology evidence="1">Multi-pass membrane protein</topology>
    </subcellularLocation>
</comment>
<evidence type="ECO:0000256" key="3">
    <source>
        <dbReference type="ARBA" id="ARBA00022692"/>
    </source>
</evidence>
<feature type="transmembrane region" description="Helical" evidence="7">
    <location>
        <begin position="203"/>
        <end position="224"/>
    </location>
</feature>
<gene>
    <name evidence="9" type="ORF">ENR59_10420</name>
</gene>
<evidence type="ECO:0000256" key="2">
    <source>
        <dbReference type="ARBA" id="ARBA00022475"/>
    </source>
</evidence>
<feature type="domain" description="ABC3 transporter permease C-terminal" evidence="8">
    <location>
        <begin position="110"/>
        <end position="229"/>
    </location>
</feature>
<dbReference type="GO" id="GO:0005886">
    <property type="term" value="C:plasma membrane"/>
    <property type="evidence" value="ECO:0007669"/>
    <property type="project" value="UniProtKB-SubCell"/>
</dbReference>
<proteinExistence type="inferred from homology"/>
<dbReference type="InterPro" id="IPR003838">
    <property type="entry name" value="ABC3_permease_C"/>
</dbReference>
<feature type="transmembrane region" description="Helical" evidence="7">
    <location>
        <begin position="162"/>
        <end position="183"/>
    </location>
</feature>
<evidence type="ECO:0000259" key="8">
    <source>
        <dbReference type="Pfam" id="PF02687"/>
    </source>
</evidence>
<comment type="caution">
    <text evidence="9">The sequence shown here is derived from an EMBL/GenBank/DDBJ whole genome shotgun (WGS) entry which is preliminary data.</text>
</comment>
<feature type="transmembrane region" description="Helical" evidence="7">
    <location>
        <begin position="109"/>
        <end position="131"/>
    </location>
</feature>
<evidence type="ECO:0000256" key="7">
    <source>
        <dbReference type="SAM" id="Phobius"/>
    </source>
</evidence>
<dbReference type="Pfam" id="PF02687">
    <property type="entry name" value="FtsX"/>
    <property type="match status" value="1"/>
</dbReference>
<evidence type="ECO:0000256" key="4">
    <source>
        <dbReference type="ARBA" id="ARBA00022989"/>
    </source>
</evidence>
<keyword evidence="3 7" id="KW-0812">Transmembrane</keyword>